<sequence length="234" mass="26379">MAPRFYSPVVLSFLTVLISRLIYPSDYSTIKQRSHPVIGASALLQIWHVQSIDNISASFSWPHGTDLLLVQNRRSTAPSSISHRNLLISSAVHHHLATSVIAEDLSSIRLLPRVLSLPSLTRHHSLHRNADHLQLLPSPSLQILTTSGSTCSEKEETGDVFNFQFGWALTGPQFLLVKPTRNTCRRTIMAQRILLSTLLIEDQTQRFLFSGRDPINPSLSVEDLYHIPHLQRRD</sequence>
<gene>
    <name evidence="2" type="ordered locus">AALP_Aa6g122500</name>
</gene>
<proteinExistence type="predicted"/>
<keyword evidence="3" id="KW-1185">Reference proteome</keyword>
<evidence type="ECO:0000256" key="1">
    <source>
        <dbReference type="SAM" id="SignalP"/>
    </source>
</evidence>
<organism evidence="2 3">
    <name type="scientific">Arabis alpina</name>
    <name type="common">Alpine rock-cress</name>
    <dbReference type="NCBI Taxonomy" id="50452"/>
    <lineage>
        <taxon>Eukaryota</taxon>
        <taxon>Viridiplantae</taxon>
        <taxon>Streptophyta</taxon>
        <taxon>Embryophyta</taxon>
        <taxon>Tracheophyta</taxon>
        <taxon>Spermatophyta</taxon>
        <taxon>Magnoliopsida</taxon>
        <taxon>eudicotyledons</taxon>
        <taxon>Gunneridae</taxon>
        <taxon>Pentapetalae</taxon>
        <taxon>rosids</taxon>
        <taxon>malvids</taxon>
        <taxon>Brassicales</taxon>
        <taxon>Brassicaceae</taxon>
        <taxon>Arabideae</taxon>
        <taxon>Arabis</taxon>
    </lineage>
</organism>
<feature type="chain" id="PRO_5001822396" evidence="1">
    <location>
        <begin position="25"/>
        <end position="234"/>
    </location>
</feature>
<feature type="signal peptide" evidence="1">
    <location>
        <begin position="1"/>
        <end position="24"/>
    </location>
</feature>
<keyword evidence="1" id="KW-0732">Signal</keyword>
<dbReference type="Gramene" id="KFK31514">
    <property type="protein sequence ID" value="KFK31514"/>
    <property type="gene ID" value="AALP_AA6G122500"/>
</dbReference>
<reference evidence="3" key="1">
    <citation type="journal article" date="2015" name="Nat. Plants">
        <title>Genome expansion of Arabis alpina linked with retrotransposition and reduced symmetric DNA methylation.</title>
        <authorList>
            <person name="Willing E.M."/>
            <person name="Rawat V."/>
            <person name="Mandakova T."/>
            <person name="Maumus F."/>
            <person name="James G.V."/>
            <person name="Nordstroem K.J."/>
            <person name="Becker C."/>
            <person name="Warthmann N."/>
            <person name="Chica C."/>
            <person name="Szarzynska B."/>
            <person name="Zytnicki M."/>
            <person name="Albani M.C."/>
            <person name="Kiefer C."/>
            <person name="Bergonzi S."/>
            <person name="Castaings L."/>
            <person name="Mateos J.L."/>
            <person name="Berns M.C."/>
            <person name="Bujdoso N."/>
            <person name="Piofczyk T."/>
            <person name="de Lorenzo L."/>
            <person name="Barrero-Sicilia C."/>
            <person name="Mateos I."/>
            <person name="Piednoel M."/>
            <person name="Hagmann J."/>
            <person name="Chen-Min-Tao R."/>
            <person name="Iglesias-Fernandez R."/>
            <person name="Schuster S.C."/>
            <person name="Alonso-Blanco C."/>
            <person name="Roudier F."/>
            <person name="Carbonero P."/>
            <person name="Paz-Ares J."/>
            <person name="Davis S.J."/>
            <person name="Pecinka A."/>
            <person name="Quesneville H."/>
            <person name="Colot V."/>
            <person name="Lysak M.A."/>
            <person name="Weigel D."/>
            <person name="Coupland G."/>
            <person name="Schneeberger K."/>
        </authorList>
    </citation>
    <scope>NUCLEOTIDE SEQUENCE [LARGE SCALE GENOMIC DNA]</scope>
    <source>
        <strain evidence="3">cv. Pajares</strain>
    </source>
</reference>
<protein>
    <submittedName>
        <fullName evidence="2">Uncharacterized protein</fullName>
    </submittedName>
</protein>
<evidence type="ECO:0000313" key="2">
    <source>
        <dbReference type="EMBL" id="KFK31514.1"/>
    </source>
</evidence>
<dbReference type="EMBL" id="CM002874">
    <property type="protein sequence ID" value="KFK31514.1"/>
    <property type="molecule type" value="Genomic_DNA"/>
</dbReference>
<dbReference type="AlphaFoldDB" id="A0A087GNR2"/>
<evidence type="ECO:0000313" key="3">
    <source>
        <dbReference type="Proteomes" id="UP000029120"/>
    </source>
</evidence>
<dbReference type="Proteomes" id="UP000029120">
    <property type="component" value="Chromosome 6"/>
</dbReference>
<accession>A0A087GNR2</accession>
<name>A0A087GNR2_ARAAL</name>